<proteinExistence type="predicted"/>
<organism evidence="1">
    <name type="scientific">uncultured delta proteobacterium</name>
    <dbReference type="NCBI Taxonomy" id="34034"/>
    <lineage>
        <taxon>Bacteria</taxon>
        <taxon>Deltaproteobacteria</taxon>
        <taxon>environmental samples</taxon>
    </lineage>
</organism>
<protein>
    <submittedName>
        <fullName evidence="1">Uncharacterized protein</fullName>
    </submittedName>
</protein>
<dbReference type="EMBL" id="FLUQ01000001">
    <property type="protein sequence ID" value="SBV99364.1"/>
    <property type="molecule type" value="Genomic_DNA"/>
</dbReference>
<reference evidence="1" key="1">
    <citation type="submission" date="2016-04" db="EMBL/GenBank/DDBJ databases">
        <authorList>
            <person name="Evans L.H."/>
            <person name="Alamgir A."/>
            <person name="Owens N."/>
            <person name="Weber N.D."/>
            <person name="Virtaneva K."/>
            <person name="Barbian K."/>
            <person name="Babar A."/>
            <person name="Rosenke K."/>
        </authorList>
    </citation>
    <scope>NUCLEOTIDE SEQUENCE</scope>
    <source>
        <strain evidence="1">86</strain>
    </source>
</reference>
<sequence length="164" mass="17106">MKILNEQLQALQQQTEAKSKTQRADGTFDALLSEELGVTAATGQTVPGQPVSTAAALFGLNGISPVGSVAASQDDADAALAAVAQSIDAMLSGLDEYAETLSSPQGADLRKAYGILQDMDSNLAALRERSPDLAQRHGGMAAMLDEIAVIARAETVKMNRGDYL</sequence>
<name>A0A212JIU9_9DELT</name>
<evidence type="ECO:0000313" key="1">
    <source>
        <dbReference type="EMBL" id="SBV99364.1"/>
    </source>
</evidence>
<gene>
    <name evidence="1" type="ORF">KL86DPRO_11574</name>
</gene>
<accession>A0A212JIU9</accession>
<dbReference type="AlphaFoldDB" id="A0A212JIU9"/>